<dbReference type="InterPro" id="IPR012947">
    <property type="entry name" value="tRNA_SAD"/>
</dbReference>
<reference evidence="13 14" key="1">
    <citation type="submission" date="2023-04" db="EMBL/GenBank/DDBJ databases">
        <title>Fusibacter bizertensis strain WBS, isolated from littoral bottom sediments of the Arctic seas - biochemical and genomic analysis.</title>
        <authorList>
            <person name="Brioukhanov A.L."/>
        </authorList>
    </citation>
    <scope>NUCLEOTIDE SEQUENCE [LARGE SCALE GENOMIC DNA]</scope>
    <source>
        <strain evidence="13 14">WBS</strain>
    </source>
</reference>
<keyword evidence="14" id="KW-1185">Reference proteome</keyword>
<organism evidence="13 14">
    <name type="scientific">Fusibacter bizertensis</name>
    <dbReference type="NCBI Taxonomy" id="1488331"/>
    <lineage>
        <taxon>Bacteria</taxon>
        <taxon>Bacillati</taxon>
        <taxon>Bacillota</taxon>
        <taxon>Clostridia</taxon>
        <taxon>Eubacteriales</taxon>
        <taxon>Eubacteriales Family XII. Incertae Sedis</taxon>
        <taxon>Fusibacter</taxon>
    </lineage>
</organism>
<evidence type="ECO:0000256" key="8">
    <source>
        <dbReference type="ARBA" id="ARBA00022917"/>
    </source>
</evidence>
<keyword evidence="8" id="KW-0648">Protein biosynthesis</keyword>
<dbReference type="InterPro" id="IPR002318">
    <property type="entry name" value="Ala-tRNA-lgiase_IIc"/>
</dbReference>
<dbReference type="PROSITE" id="PS50860">
    <property type="entry name" value="AA_TRNA_LIGASE_II_ALA"/>
    <property type="match status" value="1"/>
</dbReference>
<evidence type="ECO:0000256" key="1">
    <source>
        <dbReference type="ARBA" id="ARBA00008226"/>
    </source>
</evidence>
<keyword evidence="4 13" id="KW-0436">Ligase</keyword>
<evidence type="ECO:0000256" key="7">
    <source>
        <dbReference type="ARBA" id="ARBA00022884"/>
    </source>
</evidence>
<dbReference type="Pfam" id="PF07973">
    <property type="entry name" value="tRNA_SAD"/>
    <property type="match status" value="1"/>
</dbReference>
<dbReference type="InterPro" id="IPR045864">
    <property type="entry name" value="aa-tRNA-synth_II/BPL/LPL"/>
</dbReference>
<dbReference type="SUPFAM" id="SSF55681">
    <property type="entry name" value="Class II aaRS and biotin synthetases"/>
    <property type="match status" value="1"/>
</dbReference>
<keyword evidence="6" id="KW-0067">ATP-binding</keyword>
<evidence type="ECO:0000256" key="2">
    <source>
        <dbReference type="ARBA" id="ARBA00013168"/>
    </source>
</evidence>
<evidence type="ECO:0000256" key="5">
    <source>
        <dbReference type="ARBA" id="ARBA00022741"/>
    </source>
</evidence>
<dbReference type="SMART" id="SM00863">
    <property type="entry name" value="tRNA_SAD"/>
    <property type="match status" value="1"/>
</dbReference>
<dbReference type="Proteomes" id="UP001158045">
    <property type="component" value="Unassembled WGS sequence"/>
</dbReference>
<dbReference type="PANTHER" id="PTHR11777:SF9">
    <property type="entry name" value="ALANINE--TRNA LIGASE, CYTOPLASMIC"/>
    <property type="match status" value="1"/>
</dbReference>
<dbReference type="PRINTS" id="PR00980">
    <property type="entry name" value="TRNASYNTHALA"/>
</dbReference>
<dbReference type="Gene3D" id="3.30.980.10">
    <property type="entry name" value="Threonyl-trna Synthetase, Chain A, domain 2"/>
    <property type="match status" value="1"/>
</dbReference>
<evidence type="ECO:0000256" key="6">
    <source>
        <dbReference type="ARBA" id="ARBA00022840"/>
    </source>
</evidence>
<evidence type="ECO:0000256" key="11">
    <source>
        <dbReference type="ARBA" id="ARBA00048300"/>
    </source>
</evidence>
<proteinExistence type="inferred from homology"/>
<evidence type="ECO:0000259" key="12">
    <source>
        <dbReference type="PROSITE" id="PS50860"/>
    </source>
</evidence>
<dbReference type="InterPro" id="IPR018164">
    <property type="entry name" value="Ala-tRNA-synth_IIc_N"/>
</dbReference>
<dbReference type="InterPro" id="IPR018162">
    <property type="entry name" value="Ala-tRNA-ligase_IIc_anticod-bd"/>
</dbReference>
<keyword evidence="7" id="KW-0694">RNA-binding</keyword>
<comment type="caution">
    <text evidence="13">The sequence shown here is derived from an EMBL/GenBank/DDBJ whole genome shotgun (WGS) entry which is preliminary data.</text>
</comment>
<evidence type="ECO:0000256" key="4">
    <source>
        <dbReference type="ARBA" id="ARBA00022598"/>
    </source>
</evidence>
<dbReference type="EC" id="6.1.1.7" evidence="2"/>
<comment type="similarity">
    <text evidence="1">Belongs to the class-II aminoacyl-tRNA synthetase family.</text>
</comment>
<dbReference type="EMBL" id="JARYZI010000019">
    <property type="protein sequence ID" value="MDH8679876.1"/>
    <property type="molecule type" value="Genomic_DNA"/>
</dbReference>
<evidence type="ECO:0000313" key="13">
    <source>
        <dbReference type="EMBL" id="MDH8679876.1"/>
    </source>
</evidence>
<dbReference type="Pfam" id="PF01411">
    <property type="entry name" value="tRNA-synt_2c"/>
    <property type="match status" value="1"/>
</dbReference>
<keyword evidence="5" id="KW-0547">Nucleotide-binding</keyword>
<comment type="function">
    <text evidence="10">Catalyzes the attachment of alanine to tRNA(Ala) in a two-step reaction: alanine is first activated by ATP to form Ala-AMP and then transferred to the acceptor end of tRNA(Ala). Also edits incorrectly charged Ser-tRNA(Ala) and Gly-tRNA(Ala) via its editing domain.</text>
</comment>
<dbReference type="RefSeq" id="WP_281095770.1">
    <property type="nucleotide sequence ID" value="NZ_JARYZI010000019.1"/>
</dbReference>
<evidence type="ECO:0000256" key="3">
    <source>
        <dbReference type="ARBA" id="ARBA00022555"/>
    </source>
</evidence>
<dbReference type="Gene3D" id="3.30.930.10">
    <property type="entry name" value="Bira Bifunctional Protein, Domain 2"/>
    <property type="match status" value="1"/>
</dbReference>
<name>A0ABT6NHI0_9FIRM</name>
<dbReference type="InterPro" id="IPR018165">
    <property type="entry name" value="Ala-tRNA-synth_IIc_core"/>
</dbReference>
<evidence type="ECO:0000256" key="10">
    <source>
        <dbReference type="ARBA" id="ARBA00024779"/>
    </source>
</evidence>
<dbReference type="GO" id="GO:0004813">
    <property type="term" value="F:alanine-tRNA ligase activity"/>
    <property type="evidence" value="ECO:0007669"/>
    <property type="project" value="UniProtKB-EC"/>
</dbReference>
<dbReference type="SUPFAM" id="SSF55186">
    <property type="entry name" value="ThrRS/AlaRS common domain"/>
    <property type="match status" value="1"/>
</dbReference>
<comment type="catalytic activity">
    <reaction evidence="11">
        <text>tRNA(Ala) + L-alanine + ATP = L-alanyl-tRNA(Ala) + AMP + diphosphate</text>
        <dbReference type="Rhea" id="RHEA:12540"/>
        <dbReference type="Rhea" id="RHEA-COMP:9657"/>
        <dbReference type="Rhea" id="RHEA-COMP:9923"/>
        <dbReference type="ChEBI" id="CHEBI:30616"/>
        <dbReference type="ChEBI" id="CHEBI:33019"/>
        <dbReference type="ChEBI" id="CHEBI:57972"/>
        <dbReference type="ChEBI" id="CHEBI:78442"/>
        <dbReference type="ChEBI" id="CHEBI:78497"/>
        <dbReference type="ChEBI" id="CHEBI:456215"/>
        <dbReference type="EC" id="6.1.1.7"/>
    </reaction>
</comment>
<protein>
    <recommendedName>
        <fullName evidence="2">alanine--tRNA ligase</fullName>
        <ecNumber evidence="2">6.1.1.7</ecNumber>
    </recommendedName>
</protein>
<accession>A0ABT6NHI0</accession>
<keyword evidence="9" id="KW-0030">Aminoacyl-tRNA synthetase</keyword>
<dbReference type="InterPro" id="IPR050058">
    <property type="entry name" value="Ala-tRNA_ligase"/>
</dbReference>
<sequence length="594" mass="67156">MTANELRNVYLSYYKERRHENLAASSLVPKDDSSVLYTTAGMQQLIPYFLGRKHPQGNRLVNIQRCLRTGDIEEVGDDYHLTVFEMLGNWSLGDYFKEEAIRMSFIFLTEVLGIPKERLAVTVHKGNETVPVDMDTVNTWYKMGLDEKQIFYYGDEENWWGPAGETGPCGPDSEMFYVNNVPPCSENCGPACNCGKYVELGNNVFMTYHKGIDGALTELKHKNIDVGFGLERLLILANGLSNVYETDLFLPLISSLESITGQKYDDTTEKSFRIIVEHIRAAVFILSDPANIVPSNSDQGYILRRLIRRMIRKILQLGVTVNILPELARVVNECYKQDYPKVYEREPFIIDELNKEYSKFDKTLSSGLKMADQFLNKLESQGELSGEYAFKLYDTFGFPLELTIELAKEKNKCVDINGFNKYFKEHQEKSRNGAVGKFKGGLSDNSLNSTRLHTATHLLNAGLRHVLGESVYQRGSHINSERLRFDFSFDRKLTNEELDSVEAFVNEAISKCIAVEMSQMDAYEAKSSGAIGVFDAKYDHQVKVYTIKGYSMEICGGPHANNTSELAHFKILKEQSSSAGVRRIKAVIGGLVEV</sequence>
<dbReference type="InterPro" id="IPR018163">
    <property type="entry name" value="Thr/Ala-tRNA-synth_IIc_edit"/>
</dbReference>
<dbReference type="NCBIfam" id="NF002436">
    <property type="entry name" value="PRK01584.1"/>
    <property type="match status" value="1"/>
</dbReference>
<dbReference type="Gene3D" id="3.30.54.20">
    <property type="match status" value="1"/>
</dbReference>
<feature type="domain" description="Alanyl-transfer RNA synthetases family profile" evidence="12">
    <location>
        <begin position="1"/>
        <end position="589"/>
    </location>
</feature>
<dbReference type="CDD" id="cd00673">
    <property type="entry name" value="AlaRS_core"/>
    <property type="match status" value="1"/>
</dbReference>
<evidence type="ECO:0000256" key="9">
    <source>
        <dbReference type="ARBA" id="ARBA00023146"/>
    </source>
</evidence>
<keyword evidence="3" id="KW-0820">tRNA-binding</keyword>
<dbReference type="SUPFAM" id="SSF101353">
    <property type="entry name" value="Putative anticodon-binding domain of alanyl-tRNA synthetase (AlaRS)"/>
    <property type="match status" value="1"/>
</dbReference>
<dbReference type="PANTHER" id="PTHR11777">
    <property type="entry name" value="ALANYL-TRNA SYNTHETASE"/>
    <property type="match status" value="1"/>
</dbReference>
<gene>
    <name evidence="13" type="ORF">QE109_17145</name>
</gene>
<evidence type="ECO:0000313" key="14">
    <source>
        <dbReference type="Proteomes" id="UP001158045"/>
    </source>
</evidence>